<dbReference type="STRING" id="1227455.C449_04295"/>
<feature type="compositionally biased region" description="Basic and acidic residues" evidence="1">
    <location>
        <begin position="312"/>
        <end position="322"/>
    </location>
</feature>
<organism evidence="2 3">
    <name type="scientific">Halococcus saccharolyticus DSM 5350</name>
    <dbReference type="NCBI Taxonomy" id="1227455"/>
    <lineage>
        <taxon>Archaea</taxon>
        <taxon>Methanobacteriati</taxon>
        <taxon>Methanobacteriota</taxon>
        <taxon>Stenosarchaea group</taxon>
        <taxon>Halobacteria</taxon>
        <taxon>Halobacteriales</taxon>
        <taxon>Halococcaceae</taxon>
        <taxon>Halococcus</taxon>
    </lineage>
</organism>
<dbReference type="AlphaFoldDB" id="M0MMG7"/>
<protein>
    <submittedName>
        <fullName evidence="2">Uncharacterized protein</fullName>
    </submittedName>
</protein>
<dbReference type="RefSeq" id="WP_006076714.1">
    <property type="nucleotide sequence ID" value="NZ_AOMD01000013.1"/>
</dbReference>
<dbReference type="OrthoDB" id="214278at2157"/>
<comment type="caution">
    <text evidence="2">The sequence shown here is derived from an EMBL/GenBank/DDBJ whole genome shotgun (WGS) entry which is preliminary data.</text>
</comment>
<reference evidence="2 3" key="1">
    <citation type="journal article" date="2014" name="PLoS Genet.">
        <title>Phylogenetically driven sequencing of extremely halophilic archaea reveals strategies for static and dynamic osmo-response.</title>
        <authorList>
            <person name="Becker E.A."/>
            <person name="Seitzer P.M."/>
            <person name="Tritt A."/>
            <person name="Larsen D."/>
            <person name="Krusor M."/>
            <person name="Yao A.I."/>
            <person name="Wu D."/>
            <person name="Madern D."/>
            <person name="Eisen J.A."/>
            <person name="Darling A.E."/>
            <person name="Facciotti M.T."/>
        </authorList>
    </citation>
    <scope>NUCLEOTIDE SEQUENCE [LARGE SCALE GENOMIC DNA]</scope>
    <source>
        <strain evidence="2 3">DSM 5350</strain>
    </source>
</reference>
<feature type="region of interest" description="Disordered" evidence="1">
    <location>
        <begin position="165"/>
        <end position="322"/>
    </location>
</feature>
<feature type="compositionally biased region" description="Polar residues" evidence="1">
    <location>
        <begin position="268"/>
        <end position="291"/>
    </location>
</feature>
<feature type="compositionally biased region" description="Polar residues" evidence="1">
    <location>
        <begin position="221"/>
        <end position="231"/>
    </location>
</feature>
<feature type="compositionally biased region" description="Basic and acidic residues" evidence="1">
    <location>
        <begin position="177"/>
        <end position="187"/>
    </location>
</feature>
<dbReference type="PATRIC" id="fig|1227455.4.peg.872"/>
<feature type="compositionally biased region" description="Acidic residues" evidence="1">
    <location>
        <begin position="10"/>
        <end position="24"/>
    </location>
</feature>
<name>M0MMG7_9EURY</name>
<proteinExistence type="predicted"/>
<feature type="region of interest" description="Disordered" evidence="1">
    <location>
        <begin position="1"/>
        <end position="42"/>
    </location>
</feature>
<accession>M0MMG7</accession>
<evidence type="ECO:0000256" key="1">
    <source>
        <dbReference type="SAM" id="MobiDB-lite"/>
    </source>
</evidence>
<feature type="compositionally biased region" description="Basic and acidic residues" evidence="1">
    <location>
        <begin position="236"/>
        <end position="262"/>
    </location>
</feature>
<feature type="compositionally biased region" description="Basic and acidic residues" evidence="1">
    <location>
        <begin position="25"/>
        <end position="40"/>
    </location>
</feature>
<dbReference type="InParanoid" id="M0MMG7"/>
<evidence type="ECO:0000313" key="2">
    <source>
        <dbReference type="EMBL" id="EMA46538.1"/>
    </source>
</evidence>
<gene>
    <name evidence="2" type="ORF">C449_04295</name>
</gene>
<dbReference type="EMBL" id="AOMD01000013">
    <property type="protein sequence ID" value="EMA46538.1"/>
    <property type="molecule type" value="Genomic_DNA"/>
</dbReference>
<evidence type="ECO:0000313" key="3">
    <source>
        <dbReference type="Proteomes" id="UP000011669"/>
    </source>
</evidence>
<keyword evidence="3" id="KW-1185">Reference proteome</keyword>
<dbReference type="Proteomes" id="UP000011669">
    <property type="component" value="Unassembled WGS sequence"/>
</dbReference>
<sequence>MSDQSTADSEASEGVEETLDELSETVEKTDEGDSKGKDAGDEIANIDALIDRAMDDIEALLTAHESDDPFEEVREDLDDLIAVIEEIEELLETIDLTDLPEAVDVSELPAAIEAGEVPNAIAEGDPGEAVKYRKLLQIVELGELWNAVDVREFWRNKRELDDAAADVTDSGDDENGPIEKLRSLGGDDRDDSDTDAGGESSESVAGTEGGMERDDIEVPSETIQQRVQSKLSDAVGEFRESLLDSRERIEALKEENEARTGDVEQPDSRNPTAYSSIPSTRTDMSGTTAFSTVPEETRYSSAPNRPRLYGSRLDRAAEEHDE</sequence>